<name>A0A1F7VDF8_9BACT</name>
<comment type="caution">
    <text evidence="2">The sequence shown here is derived from an EMBL/GenBank/DDBJ whole genome shotgun (WGS) entry which is preliminary data.</text>
</comment>
<evidence type="ECO:0000313" key="3">
    <source>
        <dbReference type="Proteomes" id="UP000178264"/>
    </source>
</evidence>
<dbReference type="Proteomes" id="UP000178264">
    <property type="component" value="Unassembled WGS sequence"/>
</dbReference>
<dbReference type="AlphaFoldDB" id="A0A1F7VDF8"/>
<keyword evidence="1" id="KW-1133">Transmembrane helix</keyword>
<feature type="transmembrane region" description="Helical" evidence="1">
    <location>
        <begin position="12"/>
        <end position="33"/>
    </location>
</feature>
<evidence type="ECO:0000256" key="1">
    <source>
        <dbReference type="SAM" id="Phobius"/>
    </source>
</evidence>
<proteinExistence type="predicted"/>
<feature type="transmembrane region" description="Helical" evidence="1">
    <location>
        <begin position="40"/>
        <end position="58"/>
    </location>
</feature>
<feature type="transmembrane region" description="Helical" evidence="1">
    <location>
        <begin position="78"/>
        <end position="98"/>
    </location>
</feature>
<accession>A0A1F7VDF8</accession>
<evidence type="ECO:0000313" key="2">
    <source>
        <dbReference type="EMBL" id="OGL88549.1"/>
    </source>
</evidence>
<keyword evidence="1" id="KW-0812">Transmembrane</keyword>
<dbReference type="EMBL" id="MGER01000026">
    <property type="protein sequence ID" value="OGL88549.1"/>
    <property type="molecule type" value="Genomic_DNA"/>
</dbReference>
<reference evidence="2 3" key="1">
    <citation type="journal article" date="2016" name="Nat. Commun.">
        <title>Thousands of microbial genomes shed light on interconnected biogeochemical processes in an aquifer system.</title>
        <authorList>
            <person name="Anantharaman K."/>
            <person name="Brown C.T."/>
            <person name="Hug L.A."/>
            <person name="Sharon I."/>
            <person name="Castelle C.J."/>
            <person name="Probst A.J."/>
            <person name="Thomas B.C."/>
            <person name="Singh A."/>
            <person name="Wilkins M.J."/>
            <person name="Karaoz U."/>
            <person name="Brodie E.L."/>
            <person name="Williams K.H."/>
            <person name="Hubbard S.S."/>
            <person name="Banfield J.F."/>
        </authorList>
    </citation>
    <scope>NUCLEOTIDE SEQUENCE [LARGE SCALE GENOMIC DNA]</scope>
</reference>
<gene>
    <name evidence="2" type="ORF">A3I42_03065</name>
</gene>
<organism evidence="2 3">
    <name type="scientific">Candidatus Uhrbacteria bacterium RIFCSPLOWO2_02_FULL_49_11</name>
    <dbReference type="NCBI Taxonomy" id="1802409"/>
    <lineage>
        <taxon>Bacteria</taxon>
        <taxon>Candidatus Uhriibacteriota</taxon>
    </lineage>
</organism>
<protein>
    <submittedName>
        <fullName evidence="2">Uncharacterized protein</fullName>
    </submittedName>
</protein>
<sequence length="108" mass="11868">MELAIQKGMTVLNWVVVVTVLVLALVGYLGGGARENRKRLLAAVIASVAGFIASLPLYRELASFLFLKGSPLFQTILMGFWFLIFVSVAVSIYELLTVSRMEIFGGRK</sequence>
<keyword evidence="1" id="KW-0472">Membrane</keyword>